<dbReference type="GO" id="GO:0005634">
    <property type="term" value="C:nucleus"/>
    <property type="evidence" value="ECO:0007669"/>
    <property type="project" value="TreeGrafter"/>
</dbReference>
<dbReference type="PROSITE" id="PS01360">
    <property type="entry name" value="ZF_MYND_1"/>
    <property type="match status" value="1"/>
</dbReference>
<evidence type="ECO:0000313" key="8">
    <source>
        <dbReference type="Proteomes" id="UP000663879"/>
    </source>
</evidence>
<dbReference type="PANTHER" id="PTHR12298">
    <property type="entry name" value="PCDC2 PROGRAMMED CELL DEATH PROTEIN 2 -RELATED"/>
    <property type="match status" value="1"/>
</dbReference>
<dbReference type="AlphaFoldDB" id="A0A813TFM2"/>
<dbReference type="Proteomes" id="UP000663879">
    <property type="component" value="Unassembled WGS sequence"/>
</dbReference>
<dbReference type="GO" id="GO:0005737">
    <property type="term" value="C:cytoplasm"/>
    <property type="evidence" value="ECO:0007669"/>
    <property type="project" value="InterPro"/>
</dbReference>
<name>A0A813TFM2_9BILA</name>
<dbReference type="InterPro" id="IPR007320">
    <property type="entry name" value="PDCD2_C"/>
</dbReference>
<dbReference type="Pfam" id="PF04194">
    <property type="entry name" value="PDCD2_C"/>
    <property type="match status" value="1"/>
</dbReference>
<gene>
    <name evidence="7" type="ORF">OXX778_LOCUS7082</name>
</gene>
<dbReference type="Pfam" id="PF01753">
    <property type="entry name" value="zf-MYND"/>
    <property type="match status" value="1"/>
</dbReference>
<dbReference type="EMBL" id="CAJNOC010000881">
    <property type="protein sequence ID" value="CAF0813214.1"/>
    <property type="molecule type" value="Genomic_DNA"/>
</dbReference>
<sequence>MSKIQVKNFHAPETENDSDSDIDFEDLADSSVSVGYIDTNFEELDEKELELYRIQMRSPFFPSKVGGKPAWLDYSSVPMAVGAGQINDANNNKSLELQCQSCKSQLVFLLQIYAPIGGDDDKFAHEAENLDDAFHRVIFVFLCSSKGCKSRSFKVLRSQLKRENDFFSYEAPPENYDLDEFDQEFDDSKKHLANFYKNLHLKNFLNQCAVCGLSCSKKCSRCNFAFFCSQNHQVIDWTKLNHKTLCAKYSDKSVDELISEWVNDENSVLKYNEEKSSAVFPEREIIIEPEVLDLNKLRKEQERYKYDKTKIAEDLDANEGNDQDFDAIKENDYDKDFDKFKKISAHEPSQIIRYERGGKPLWVSKYQKLKESDIPKCEYCGSRRIFEFQITPQLLCYLNLEETGQLDTVDWAGLYVYTCAKSCQAAKNSYASEYIYKQDFVS</sequence>
<dbReference type="Gene3D" id="6.10.140.2220">
    <property type="match status" value="1"/>
</dbReference>
<keyword evidence="8" id="KW-1185">Reference proteome</keyword>
<accession>A0A813TFM2</accession>
<evidence type="ECO:0000259" key="6">
    <source>
        <dbReference type="PROSITE" id="PS50865"/>
    </source>
</evidence>
<dbReference type="OrthoDB" id="443682at2759"/>
<protein>
    <recommendedName>
        <fullName evidence="6">MYND-type domain-containing protein</fullName>
    </recommendedName>
</protein>
<evidence type="ECO:0000256" key="3">
    <source>
        <dbReference type="ARBA" id="ARBA00022833"/>
    </source>
</evidence>
<keyword evidence="2 4" id="KW-0863">Zinc-finger</keyword>
<evidence type="ECO:0000313" key="7">
    <source>
        <dbReference type="EMBL" id="CAF0813214.1"/>
    </source>
</evidence>
<comment type="caution">
    <text evidence="7">The sequence shown here is derived from an EMBL/GenBank/DDBJ whole genome shotgun (WGS) entry which is preliminary data.</text>
</comment>
<evidence type="ECO:0000256" key="2">
    <source>
        <dbReference type="ARBA" id="ARBA00022771"/>
    </source>
</evidence>
<dbReference type="GO" id="GO:0008270">
    <property type="term" value="F:zinc ion binding"/>
    <property type="evidence" value="ECO:0007669"/>
    <property type="project" value="UniProtKB-KW"/>
</dbReference>
<feature type="region of interest" description="Disordered" evidence="5">
    <location>
        <begin position="1"/>
        <end position="20"/>
    </location>
</feature>
<dbReference type="PANTHER" id="PTHR12298:SF4">
    <property type="entry name" value="PROGRAMMED CELL DEATH PROTEIN 2"/>
    <property type="match status" value="1"/>
</dbReference>
<dbReference type="InterPro" id="IPR002893">
    <property type="entry name" value="Znf_MYND"/>
</dbReference>
<reference evidence="7" key="1">
    <citation type="submission" date="2021-02" db="EMBL/GenBank/DDBJ databases">
        <authorList>
            <person name="Nowell W R."/>
        </authorList>
    </citation>
    <scope>NUCLEOTIDE SEQUENCE</scope>
    <source>
        <strain evidence="7">Ploen Becks lab</strain>
    </source>
</reference>
<keyword evidence="1" id="KW-0479">Metal-binding</keyword>
<proteinExistence type="predicted"/>
<dbReference type="PROSITE" id="PS50865">
    <property type="entry name" value="ZF_MYND_2"/>
    <property type="match status" value="1"/>
</dbReference>
<evidence type="ECO:0000256" key="4">
    <source>
        <dbReference type="PROSITE-ProRule" id="PRU00134"/>
    </source>
</evidence>
<keyword evidence="3" id="KW-0862">Zinc</keyword>
<feature type="domain" description="MYND-type" evidence="6">
    <location>
        <begin position="208"/>
        <end position="246"/>
    </location>
</feature>
<dbReference type="SUPFAM" id="SSF144232">
    <property type="entry name" value="HIT/MYND zinc finger-like"/>
    <property type="match status" value="1"/>
</dbReference>
<evidence type="ECO:0000256" key="1">
    <source>
        <dbReference type="ARBA" id="ARBA00022723"/>
    </source>
</evidence>
<evidence type="ECO:0000256" key="5">
    <source>
        <dbReference type="SAM" id="MobiDB-lite"/>
    </source>
</evidence>
<organism evidence="7 8">
    <name type="scientific">Brachionus calyciflorus</name>
    <dbReference type="NCBI Taxonomy" id="104777"/>
    <lineage>
        <taxon>Eukaryota</taxon>
        <taxon>Metazoa</taxon>
        <taxon>Spiralia</taxon>
        <taxon>Gnathifera</taxon>
        <taxon>Rotifera</taxon>
        <taxon>Eurotatoria</taxon>
        <taxon>Monogononta</taxon>
        <taxon>Pseudotrocha</taxon>
        <taxon>Ploima</taxon>
        <taxon>Brachionidae</taxon>
        <taxon>Brachionus</taxon>
    </lineage>
</organism>